<protein>
    <recommendedName>
        <fullName evidence="5">unspecific monooxygenase</fullName>
        <ecNumber evidence="5">1.14.14.1</ecNumber>
    </recommendedName>
</protein>
<evidence type="ECO:0000256" key="2">
    <source>
        <dbReference type="ARBA" id="ARBA00004174"/>
    </source>
</evidence>
<evidence type="ECO:0000256" key="4">
    <source>
        <dbReference type="ARBA" id="ARBA00010617"/>
    </source>
</evidence>
<accession>A0AAD1SXV5</accession>
<keyword evidence="15" id="KW-0732">Signal</keyword>
<feature type="signal peptide" evidence="15">
    <location>
        <begin position="1"/>
        <end position="25"/>
    </location>
</feature>
<keyword evidence="6 14" id="KW-0349">Heme</keyword>
<keyword evidence="9" id="KW-0492">Microsome</keyword>
<feature type="binding site" description="axial binding residue" evidence="14">
    <location>
        <position position="440"/>
    </location>
    <ligand>
        <name>heme</name>
        <dbReference type="ChEBI" id="CHEBI:30413"/>
    </ligand>
    <ligandPart>
        <name>Fe</name>
        <dbReference type="ChEBI" id="CHEBI:18248"/>
    </ligandPart>
</feature>
<dbReference type="Gene3D" id="1.10.630.10">
    <property type="entry name" value="Cytochrome P450"/>
    <property type="match status" value="2"/>
</dbReference>
<dbReference type="GO" id="GO:0006805">
    <property type="term" value="P:xenobiotic metabolic process"/>
    <property type="evidence" value="ECO:0007669"/>
    <property type="project" value="TreeGrafter"/>
</dbReference>
<evidence type="ECO:0000256" key="3">
    <source>
        <dbReference type="ARBA" id="ARBA00004406"/>
    </source>
</evidence>
<evidence type="ECO:0000256" key="14">
    <source>
        <dbReference type="PIRSR" id="PIRSR602401-1"/>
    </source>
</evidence>
<evidence type="ECO:0000256" key="6">
    <source>
        <dbReference type="ARBA" id="ARBA00022617"/>
    </source>
</evidence>
<dbReference type="Pfam" id="PF00067">
    <property type="entry name" value="p450"/>
    <property type="match status" value="2"/>
</dbReference>
<organism evidence="16 17">
    <name type="scientific">Pelobates cultripes</name>
    <name type="common">Western spadefoot toad</name>
    <dbReference type="NCBI Taxonomy" id="61616"/>
    <lineage>
        <taxon>Eukaryota</taxon>
        <taxon>Metazoa</taxon>
        <taxon>Chordata</taxon>
        <taxon>Craniata</taxon>
        <taxon>Vertebrata</taxon>
        <taxon>Euteleostomi</taxon>
        <taxon>Amphibia</taxon>
        <taxon>Batrachia</taxon>
        <taxon>Anura</taxon>
        <taxon>Pelobatoidea</taxon>
        <taxon>Pelobatidae</taxon>
        <taxon>Pelobates</taxon>
    </lineage>
</organism>
<keyword evidence="10" id="KW-0560">Oxidoreductase</keyword>
<keyword evidence="12" id="KW-0503">Monooxygenase</keyword>
<comment type="similarity">
    <text evidence="4">Belongs to the cytochrome P450 family.</text>
</comment>
<keyword evidence="11 14" id="KW-0408">Iron</keyword>
<comment type="cofactor">
    <cofactor evidence="1 14">
        <name>heme</name>
        <dbReference type="ChEBI" id="CHEBI:30413"/>
    </cofactor>
</comment>
<evidence type="ECO:0000256" key="8">
    <source>
        <dbReference type="ARBA" id="ARBA00022824"/>
    </source>
</evidence>
<dbReference type="GO" id="GO:0008392">
    <property type="term" value="F:arachidonate epoxygenase activity"/>
    <property type="evidence" value="ECO:0007669"/>
    <property type="project" value="TreeGrafter"/>
</dbReference>
<dbReference type="GO" id="GO:0016712">
    <property type="term" value="F:oxidoreductase activity, acting on paired donors, with incorporation or reduction of molecular oxygen, reduced flavin or flavoprotein as one donor, and incorporation of one atom of oxygen"/>
    <property type="evidence" value="ECO:0007669"/>
    <property type="project" value="UniProtKB-EC"/>
</dbReference>
<dbReference type="InterPro" id="IPR017972">
    <property type="entry name" value="Cyt_P450_CS"/>
</dbReference>
<dbReference type="InterPro" id="IPR036396">
    <property type="entry name" value="Cyt_P450_sf"/>
</dbReference>
<evidence type="ECO:0000256" key="12">
    <source>
        <dbReference type="ARBA" id="ARBA00023033"/>
    </source>
</evidence>
<dbReference type="PRINTS" id="PR00463">
    <property type="entry name" value="EP450I"/>
</dbReference>
<gene>
    <name evidence="16" type="ORF">PECUL_23A013971</name>
</gene>
<evidence type="ECO:0000256" key="9">
    <source>
        <dbReference type="ARBA" id="ARBA00022848"/>
    </source>
</evidence>
<dbReference type="GO" id="GO:0005789">
    <property type="term" value="C:endoplasmic reticulum membrane"/>
    <property type="evidence" value="ECO:0007669"/>
    <property type="project" value="UniProtKB-SubCell"/>
</dbReference>
<dbReference type="EMBL" id="OW240920">
    <property type="protein sequence ID" value="CAH2314060.1"/>
    <property type="molecule type" value="Genomic_DNA"/>
</dbReference>
<dbReference type="InterPro" id="IPR002401">
    <property type="entry name" value="Cyt_P450_E_grp-I"/>
</dbReference>
<keyword evidence="8" id="KW-0256">Endoplasmic reticulum</keyword>
<dbReference type="GO" id="GO:0019373">
    <property type="term" value="P:epoxygenase P450 pathway"/>
    <property type="evidence" value="ECO:0007669"/>
    <property type="project" value="TreeGrafter"/>
</dbReference>
<dbReference type="FunFam" id="1.10.630.10:FF:000001">
    <property type="entry name" value="Cytochrome P450, family 2"/>
    <property type="match status" value="1"/>
</dbReference>
<dbReference type="InterPro" id="IPR050182">
    <property type="entry name" value="Cytochrome_P450_fam2"/>
</dbReference>
<dbReference type="Proteomes" id="UP001295444">
    <property type="component" value="Chromosome 09"/>
</dbReference>
<dbReference type="PANTHER" id="PTHR24300:SF356">
    <property type="entry name" value="CYTOCHROME P450 2E1"/>
    <property type="match status" value="1"/>
</dbReference>
<evidence type="ECO:0000256" key="5">
    <source>
        <dbReference type="ARBA" id="ARBA00012109"/>
    </source>
</evidence>
<evidence type="ECO:0000256" key="15">
    <source>
        <dbReference type="SAM" id="SignalP"/>
    </source>
</evidence>
<evidence type="ECO:0000256" key="11">
    <source>
        <dbReference type="ARBA" id="ARBA00023004"/>
    </source>
</evidence>
<keyword evidence="17" id="KW-1185">Reference proteome</keyword>
<dbReference type="PRINTS" id="PR00385">
    <property type="entry name" value="P450"/>
</dbReference>
<feature type="chain" id="PRO_5042195084" description="unspecific monooxygenase" evidence="15">
    <location>
        <begin position="26"/>
        <end position="762"/>
    </location>
</feature>
<dbReference type="GO" id="GO:0020037">
    <property type="term" value="F:heme binding"/>
    <property type="evidence" value="ECO:0007669"/>
    <property type="project" value="InterPro"/>
</dbReference>
<proteinExistence type="inferred from homology"/>
<dbReference type="PANTHER" id="PTHR24300">
    <property type="entry name" value="CYTOCHROME P450 508A4-RELATED"/>
    <property type="match status" value="1"/>
</dbReference>
<dbReference type="CDD" id="cd11026">
    <property type="entry name" value="CYP2"/>
    <property type="match status" value="1"/>
</dbReference>
<reference evidence="16" key="1">
    <citation type="submission" date="2022-03" db="EMBL/GenBank/DDBJ databases">
        <authorList>
            <person name="Alioto T."/>
            <person name="Alioto T."/>
            <person name="Gomez Garrido J."/>
        </authorList>
    </citation>
    <scope>NUCLEOTIDE SEQUENCE</scope>
</reference>
<evidence type="ECO:0000313" key="17">
    <source>
        <dbReference type="Proteomes" id="UP001295444"/>
    </source>
</evidence>
<dbReference type="SUPFAM" id="SSF48264">
    <property type="entry name" value="Cytochrome P450"/>
    <property type="match status" value="2"/>
</dbReference>
<sequence length="762" mass="86523">MELLGVTTLLLILCVIFLLFNLSQGKKQNKSRLPPGPTPLPFLGNILQLNKKEAFKHFIKLAEQYGPVYTIYMGVERVVVLCGYEVVKKALNDNGDVFSGRGHMPLLEKISSGGHGVVGSNGERWKQLRRFALMTLRNFGMGKRSIEERIQEEAYFLTKEFHKTNSQPVDPTFFFSKAVSNVISSVVFGNRFEYESKEFLTLLSLFNEIFRGFSSVWAQMYNVYPRILEKLPGPHKTFFKAVDKIQEFIAERVQMHQETLDANSPRDFIDCFLVKMQQEKADPNSEFHLTALINTTFDMFGAGTETVSTTLRYGLMILLKHPDVEERIHQEIDQVIGRNRAPCIEDRSRMPYTDAVIHEIQRFIDLLPLGIPHKVSRDIEIQDYIIPKDTTVYPVLSSVLQDPKQFKYPHEFNPGHFLDNEGKFLKNDAFMPFSSGKRICVGEGLARMELFLFLTNILQKFTLRTHSQSDCVELWSSCLVYAIFCHSGFLCDSLTGMTKEHTTRRVPGFFQQPGPAAVFHVSALSCSSFLSCFHFLGAASGFWKENKIRLPPGPTPLPLLGNILQLSGKEAFKSFIRLAEQYGPVYTVYMGMERVVVLCGYDVVKLALIDNGDVFSGRGHMPLLDKMSSGGHGIVNSNGERWKQLRRFSLMTMRNFGVGKRSIEERIQGESYFLTEELRKTKGQLLDPIFYFSKAVSNVICSVVFGNRFEYEDKNFLILLGLINNILRGISSVRGQVSTNDLRCCPFNPLNMSLSLGHFAPT</sequence>
<evidence type="ECO:0000256" key="10">
    <source>
        <dbReference type="ARBA" id="ARBA00023002"/>
    </source>
</evidence>
<evidence type="ECO:0000313" key="16">
    <source>
        <dbReference type="EMBL" id="CAH2314060.1"/>
    </source>
</evidence>
<dbReference type="AlphaFoldDB" id="A0AAD1SXV5"/>
<comment type="subcellular location">
    <subcellularLocation>
        <location evidence="3">Endoplasmic reticulum membrane</location>
        <topology evidence="3">Peripheral membrane protein</topology>
    </subcellularLocation>
    <subcellularLocation>
        <location evidence="2">Microsome membrane</location>
        <topology evidence="2">Peripheral membrane protein</topology>
    </subcellularLocation>
</comment>
<name>A0AAD1SXV5_PELCU</name>
<dbReference type="EC" id="1.14.14.1" evidence="5"/>
<dbReference type="PRINTS" id="PR01684">
    <property type="entry name" value="EP450ICYP2A"/>
</dbReference>
<keyword evidence="7 14" id="KW-0479">Metal-binding</keyword>
<dbReference type="FunFam" id="1.10.630.10:FF:000238">
    <property type="entry name" value="Cytochrome P450 2A6"/>
    <property type="match status" value="1"/>
</dbReference>
<dbReference type="PROSITE" id="PS00086">
    <property type="entry name" value="CYTOCHROME_P450"/>
    <property type="match status" value="1"/>
</dbReference>
<evidence type="ECO:0000256" key="7">
    <source>
        <dbReference type="ARBA" id="ARBA00022723"/>
    </source>
</evidence>
<dbReference type="GO" id="GO:0005506">
    <property type="term" value="F:iron ion binding"/>
    <property type="evidence" value="ECO:0007669"/>
    <property type="project" value="InterPro"/>
</dbReference>
<evidence type="ECO:0000256" key="1">
    <source>
        <dbReference type="ARBA" id="ARBA00001971"/>
    </source>
</evidence>
<evidence type="ECO:0000256" key="13">
    <source>
        <dbReference type="ARBA" id="ARBA00023136"/>
    </source>
</evidence>
<dbReference type="InterPro" id="IPR008067">
    <property type="entry name" value="Cyt_P450_E_grp-I_CYP2A-like"/>
</dbReference>
<dbReference type="InterPro" id="IPR001128">
    <property type="entry name" value="Cyt_P450"/>
</dbReference>
<keyword evidence="13" id="KW-0472">Membrane</keyword>